<dbReference type="AlphaFoldDB" id="A0A9P6Q4H6"/>
<comment type="subcellular location">
    <subcellularLocation>
        <location evidence="1">Nucleus</location>
    </subcellularLocation>
</comment>
<dbReference type="InterPro" id="IPR012340">
    <property type="entry name" value="NA-bd_OB-fold"/>
</dbReference>
<evidence type="ECO:0000256" key="4">
    <source>
        <dbReference type="ARBA" id="ARBA00022723"/>
    </source>
</evidence>
<evidence type="ECO:0000259" key="10">
    <source>
        <dbReference type="Pfam" id="PF22379"/>
    </source>
</evidence>
<dbReference type="Pfam" id="PF22379">
    <property type="entry name" value="OB_MCM10"/>
    <property type="match status" value="1"/>
</dbReference>
<keyword evidence="7" id="KW-0539">Nucleus</keyword>
<evidence type="ECO:0000313" key="12">
    <source>
        <dbReference type="Proteomes" id="UP000726737"/>
    </source>
</evidence>
<feature type="domain" description="MCM10 OB-fold" evidence="10">
    <location>
        <begin position="461"/>
        <end position="545"/>
    </location>
</feature>
<evidence type="ECO:0000256" key="3">
    <source>
        <dbReference type="ARBA" id="ARBA00022705"/>
    </source>
</evidence>
<feature type="region of interest" description="Disordered" evidence="8">
    <location>
        <begin position="611"/>
        <end position="630"/>
    </location>
</feature>
<dbReference type="Gene3D" id="2.40.50.140">
    <property type="entry name" value="Nucleic acid-binding proteins"/>
    <property type="match status" value="1"/>
</dbReference>
<feature type="domain" description="Zinc finger Mcm10/DnaG-type" evidence="9">
    <location>
        <begin position="551"/>
        <end position="596"/>
    </location>
</feature>
<feature type="region of interest" description="Disordered" evidence="8">
    <location>
        <begin position="652"/>
        <end position="679"/>
    </location>
</feature>
<evidence type="ECO:0000256" key="6">
    <source>
        <dbReference type="ARBA" id="ARBA00022833"/>
    </source>
</evidence>
<evidence type="ECO:0000259" key="9">
    <source>
        <dbReference type="Pfam" id="PF09329"/>
    </source>
</evidence>
<dbReference type="GO" id="GO:0008270">
    <property type="term" value="F:zinc ion binding"/>
    <property type="evidence" value="ECO:0007669"/>
    <property type="project" value="UniProtKB-KW"/>
</dbReference>
<feature type="region of interest" description="Disordered" evidence="8">
    <location>
        <begin position="307"/>
        <end position="331"/>
    </location>
</feature>
<keyword evidence="3" id="KW-0235">DNA replication</keyword>
<evidence type="ECO:0008006" key="13">
    <source>
        <dbReference type="Google" id="ProtNLM"/>
    </source>
</evidence>
<evidence type="ECO:0000256" key="2">
    <source>
        <dbReference type="ARBA" id="ARBA00009679"/>
    </source>
</evidence>
<comment type="caution">
    <text evidence="11">The sequence shown here is derived from an EMBL/GenBank/DDBJ whole genome shotgun (WGS) entry which is preliminary data.</text>
</comment>
<dbReference type="InterPro" id="IPR040184">
    <property type="entry name" value="Mcm10"/>
</dbReference>
<keyword evidence="6" id="KW-0862">Zinc</keyword>
<dbReference type="InterPro" id="IPR055065">
    <property type="entry name" value="OB_MCM10"/>
</dbReference>
<feature type="compositionally biased region" description="Polar residues" evidence="8">
    <location>
        <begin position="937"/>
        <end position="961"/>
    </location>
</feature>
<gene>
    <name evidence="11" type="ORF">BG011_003369</name>
</gene>
<dbReference type="PANTHER" id="PTHR13454:SF11">
    <property type="entry name" value="PROTEIN MCM10 HOMOLOG"/>
    <property type="match status" value="1"/>
</dbReference>
<feature type="compositionally biased region" description="Polar residues" evidence="8">
    <location>
        <begin position="112"/>
        <end position="156"/>
    </location>
</feature>
<dbReference type="InterPro" id="IPR015408">
    <property type="entry name" value="Znf_Mcm10/DnaG"/>
</dbReference>
<evidence type="ECO:0000256" key="1">
    <source>
        <dbReference type="ARBA" id="ARBA00004123"/>
    </source>
</evidence>
<organism evidence="11 12">
    <name type="scientific">Mortierella polycephala</name>
    <dbReference type="NCBI Taxonomy" id="41804"/>
    <lineage>
        <taxon>Eukaryota</taxon>
        <taxon>Fungi</taxon>
        <taxon>Fungi incertae sedis</taxon>
        <taxon>Mucoromycota</taxon>
        <taxon>Mortierellomycotina</taxon>
        <taxon>Mortierellomycetes</taxon>
        <taxon>Mortierellales</taxon>
        <taxon>Mortierellaceae</taxon>
        <taxon>Mortierella</taxon>
    </lineage>
</organism>
<dbReference type="GO" id="GO:0003697">
    <property type="term" value="F:single-stranded DNA binding"/>
    <property type="evidence" value="ECO:0007669"/>
    <property type="project" value="InterPro"/>
</dbReference>
<feature type="compositionally biased region" description="Low complexity" evidence="8">
    <location>
        <begin position="845"/>
        <end position="854"/>
    </location>
</feature>
<sequence>MKDDETGKGSLSALEHTQHEHGQEHQEWAMENRPCEADVMTMQTPPVYSKSISPIQTADAKRKRVNNHSGHSSSSSEGEDLALLEEVTKIKARLEAKLRAKQQKKLTKGADTINSHTLSTSKVPTELTSSQTKNQDLISATHQSPSTAEMSATSTAHLMESAEATTPTNNVKSPLLTAFRTPSPPPRTQFLMSPPSGASSRKRQHSPSPLPRRCPASVRPRHGSTTPTARPIEHLNFSKVMADGLKEPLSFDSVIDRVATNSKRNSARSGDIGGTLEHTFDSQGDNFDDIFIDAEVYDDEFERLSPEPVTTRKSTSLASDTSKWGPNSSSATFAMTERFEANKREREASLATAKDTKPTFQTITANAEPMSIQESTRLGHAPDFDPLTGLRIRDRITACEQVARMTHKLKVIPIEDSDLIREKSTQCHSTGKLSSFTATSASVGRLGDRPIVGMETKATGPENWIVAGVIGAKSKPRMTSKKVPYCHLQLCDLRRSAINVFMFRDVMKRYHETLQVGDVIALMDPQVVIQAEHSGTLGVKIEHPDCLLVIGIASDFGRCEAVKKNDENCGAILDRRASAYCNYHIMLVANKRRNQRGGLIAGTSSIYDLERPQSNPRAAPLARWPGGDNKPNFQSRARQTMGDSAQDTTYIFEDEGVGTSSRKNFKSPRKSTQPHDESLSSFLMNQNNPGGQYLRQAKVSKDVTWAKDVPSPKTPTKSSELFPSEMVRRMGYDPVTGQFVHGSPKRTNDDPDARERSIRLLAERVKSPPGPISPLSDVLAISRKCTMDVGGTTRKIAIPRTSRISAAQARKHHIVQSNTTIGNKPTSLIPGSHTESQKWVDLDDGSSGSGSETDGQGRRLLSLDQQRAKNILESKKRNSLLNSTKSISTTSTPVPAAQHLEKQEVTISQPLDGISALANGGYKATPQRIEKQVLIQGESQPRQGSRASTNNPPKCPSSITKQKFIDFSDSE</sequence>
<feature type="compositionally biased region" description="Polar residues" evidence="8">
    <location>
        <begin position="311"/>
        <end position="331"/>
    </location>
</feature>
<evidence type="ECO:0000256" key="8">
    <source>
        <dbReference type="SAM" id="MobiDB-lite"/>
    </source>
</evidence>
<keyword evidence="12" id="KW-1185">Reference proteome</keyword>
<feature type="region of interest" description="Disordered" evidence="8">
    <location>
        <begin position="807"/>
        <end position="861"/>
    </location>
</feature>
<evidence type="ECO:0000256" key="7">
    <source>
        <dbReference type="ARBA" id="ARBA00023242"/>
    </source>
</evidence>
<dbReference type="GO" id="GO:0003688">
    <property type="term" value="F:DNA replication origin binding"/>
    <property type="evidence" value="ECO:0007669"/>
    <property type="project" value="TreeGrafter"/>
</dbReference>
<feature type="region of interest" description="Disordered" evidence="8">
    <location>
        <begin position="102"/>
        <end position="232"/>
    </location>
</feature>
<comment type="similarity">
    <text evidence="2">Belongs to the MCM10 family.</text>
</comment>
<reference evidence="11" key="1">
    <citation type="journal article" date="2020" name="Fungal Divers.">
        <title>Resolving the Mortierellaceae phylogeny through synthesis of multi-gene phylogenetics and phylogenomics.</title>
        <authorList>
            <person name="Vandepol N."/>
            <person name="Liber J."/>
            <person name="Desiro A."/>
            <person name="Na H."/>
            <person name="Kennedy M."/>
            <person name="Barry K."/>
            <person name="Grigoriev I.V."/>
            <person name="Miller A.N."/>
            <person name="O'Donnell K."/>
            <person name="Stajich J.E."/>
            <person name="Bonito G."/>
        </authorList>
    </citation>
    <scope>NUCLEOTIDE SEQUENCE</scope>
    <source>
        <strain evidence="11">KOD948</strain>
    </source>
</reference>
<evidence type="ECO:0000256" key="5">
    <source>
        <dbReference type="ARBA" id="ARBA00022771"/>
    </source>
</evidence>
<protein>
    <recommendedName>
        <fullName evidence="13">Zinc finger Mcm10/DnaG-type domain-containing protein</fullName>
    </recommendedName>
</protein>
<keyword evidence="4" id="KW-0479">Metal-binding</keyword>
<dbReference type="OrthoDB" id="273123at2759"/>
<feature type="compositionally biased region" description="Low complexity" evidence="8">
    <location>
        <begin position="67"/>
        <end position="76"/>
    </location>
</feature>
<dbReference type="EMBL" id="JAAAJA010000224">
    <property type="protein sequence ID" value="KAG0258297.1"/>
    <property type="molecule type" value="Genomic_DNA"/>
</dbReference>
<keyword evidence="5" id="KW-0863">Zinc-finger</keyword>
<dbReference type="GO" id="GO:0006270">
    <property type="term" value="P:DNA replication initiation"/>
    <property type="evidence" value="ECO:0007669"/>
    <property type="project" value="InterPro"/>
</dbReference>
<feature type="region of interest" description="Disordered" evidence="8">
    <location>
        <begin position="1"/>
        <end position="80"/>
    </location>
</feature>
<accession>A0A9P6Q4H6</accession>
<feature type="compositionally biased region" description="Basic and acidic residues" evidence="8">
    <location>
        <begin position="16"/>
        <end position="36"/>
    </location>
</feature>
<evidence type="ECO:0000313" key="11">
    <source>
        <dbReference type="EMBL" id="KAG0258297.1"/>
    </source>
</evidence>
<dbReference type="PANTHER" id="PTHR13454">
    <property type="entry name" value="PROTEIN MCM10 HOMOLOG"/>
    <property type="match status" value="1"/>
</dbReference>
<feature type="compositionally biased region" description="Polar residues" evidence="8">
    <location>
        <begin position="163"/>
        <end position="172"/>
    </location>
</feature>
<feature type="region of interest" description="Disordered" evidence="8">
    <location>
        <begin position="935"/>
        <end position="971"/>
    </location>
</feature>
<dbReference type="GO" id="GO:0043596">
    <property type="term" value="C:nuclear replication fork"/>
    <property type="evidence" value="ECO:0007669"/>
    <property type="project" value="TreeGrafter"/>
</dbReference>
<name>A0A9P6Q4H6_9FUNG</name>
<dbReference type="Pfam" id="PF09329">
    <property type="entry name" value="zf-primase"/>
    <property type="match status" value="1"/>
</dbReference>
<proteinExistence type="inferred from homology"/>
<feature type="compositionally biased region" description="Polar residues" evidence="8">
    <location>
        <begin position="41"/>
        <end position="56"/>
    </location>
</feature>
<feature type="compositionally biased region" description="Polar residues" evidence="8">
    <location>
        <begin position="815"/>
        <end position="826"/>
    </location>
</feature>
<dbReference type="Proteomes" id="UP000726737">
    <property type="component" value="Unassembled WGS sequence"/>
</dbReference>